<gene>
    <name evidence="2" type="ORF">F2P56_002463</name>
</gene>
<name>A0A833YCA3_JUGRE</name>
<accession>A0A833YCA3</accession>
<dbReference type="AlphaFoldDB" id="A0A833YCA3"/>
<dbReference type="Gramene" id="Jr01_26590_p2">
    <property type="protein sequence ID" value="cds.Jr01_26590_p2"/>
    <property type="gene ID" value="Jr01_26590"/>
</dbReference>
<sequence length="146" mass="15934">MVCVRGQIRRVMKFAFPGGRVGSVERGEVDGLEAFQQVGSRPGDLGRRMIRNGIRGVDVLGTRGQEKLIGDWVGVGLLELVEGEVDGPDSVENVRDWTELLLFWSSLRAESVSDKDGGYDEVEGEEEIGGCEPTGYESPRVIHSSP</sequence>
<evidence type="ECO:0000313" key="3">
    <source>
        <dbReference type="Proteomes" id="UP000619265"/>
    </source>
</evidence>
<protein>
    <submittedName>
        <fullName evidence="2">Uncharacterized protein</fullName>
    </submittedName>
</protein>
<comment type="caution">
    <text evidence="2">The sequence shown here is derived from an EMBL/GenBank/DDBJ whole genome shotgun (WGS) entry which is preliminary data.</text>
</comment>
<reference evidence="2" key="1">
    <citation type="submission" date="2015-10" db="EMBL/GenBank/DDBJ databases">
        <authorList>
            <person name="Martinez-Garcia P.J."/>
            <person name="Crepeau M.W."/>
            <person name="Puiu D."/>
            <person name="Gonzalez-Ibeas D."/>
            <person name="Whalen J."/>
            <person name="Stevens K."/>
            <person name="Paul R."/>
            <person name="Butterfield T."/>
            <person name="Britton M."/>
            <person name="Reagan R."/>
            <person name="Chakraborty S."/>
            <person name="Walawage S.L."/>
            <person name="Vasquez-Gross H.A."/>
            <person name="Cardeno C."/>
            <person name="Famula R."/>
            <person name="Pratt K."/>
            <person name="Kuruganti S."/>
            <person name="Aradhya M.K."/>
            <person name="Leslie C.A."/>
            <person name="Dandekar A.M."/>
            <person name="Salzberg S.L."/>
            <person name="Wegrzyn J.L."/>
            <person name="Langley C.H."/>
            <person name="Neale D.B."/>
        </authorList>
    </citation>
    <scope>NUCLEOTIDE SEQUENCE</scope>
    <source>
        <tissue evidence="2">Leaves</tissue>
    </source>
</reference>
<proteinExistence type="predicted"/>
<feature type="region of interest" description="Disordered" evidence="1">
    <location>
        <begin position="113"/>
        <end position="146"/>
    </location>
</feature>
<dbReference type="EMBL" id="LIHL02000001">
    <property type="protein sequence ID" value="KAF5481843.1"/>
    <property type="molecule type" value="Genomic_DNA"/>
</dbReference>
<evidence type="ECO:0000313" key="2">
    <source>
        <dbReference type="EMBL" id="KAF5481843.1"/>
    </source>
</evidence>
<reference evidence="2" key="2">
    <citation type="submission" date="2020-03" db="EMBL/GenBank/DDBJ databases">
        <title>Walnut 2.0.</title>
        <authorList>
            <person name="Marrano A."/>
            <person name="Britton M."/>
            <person name="Zimin A.V."/>
            <person name="Zaini P.A."/>
            <person name="Workman R."/>
            <person name="Puiu D."/>
            <person name="Bianco L."/>
            <person name="Allen B.J."/>
            <person name="Troggio M."/>
            <person name="Leslie C.A."/>
            <person name="Timp W."/>
            <person name="Dendekar A."/>
            <person name="Salzberg S.L."/>
            <person name="Neale D.B."/>
        </authorList>
    </citation>
    <scope>NUCLEOTIDE SEQUENCE</scope>
    <source>
        <tissue evidence="2">Leaves</tissue>
    </source>
</reference>
<organism evidence="2 3">
    <name type="scientific">Juglans regia</name>
    <name type="common">English walnut</name>
    <dbReference type="NCBI Taxonomy" id="51240"/>
    <lineage>
        <taxon>Eukaryota</taxon>
        <taxon>Viridiplantae</taxon>
        <taxon>Streptophyta</taxon>
        <taxon>Embryophyta</taxon>
        <taxon>Tracheophyta</taxon>
        <taxon>Spermatophyta</taxon>
        <taxon>Magnoliopsida</taxon>
        <taxon>eudicotyledons</taxon>
        <taxon>Gunneridae</taxon>
        <taxon>Pentapetalae</taxon>
        <taxon>rosids</taxon>
        <taxon>fabids</taxon>
        <taxon>Fagales</taxon>
        <taxon>Juglandaceae</taxon>
        <taxon>Juglans</taxon>
    </lineage>
</organism>
<dbReference type="Proteomes" id="UP000619265">
    <property type="component" value="Unassembled WGS sequence"/>
</dbReference>
<feature type="compositionally biased region" description="Acidic residues" evidence="1">
    <location>
        <begin position="119"/>
        <end position="129"/>
    </location>
</feature>
<evidence type="ECO:0000256" key="1">
    <source>
        <dbReference type="SAM" id="MobiDB-lite"/>
    </source>
</evidence>